<evidence type="ECO:0000256" key="4">
    <source>
        <dbReference type="ARBA" id="ARBA00023157"/>
    </source>
</evidence>
<keyword evidence="9" id="KW-1185">Reference proteome</keyword>
<keyword evidence="4" id="KW-1015">Disulfide bond</keyword>
<dbReference type="Proteomes" id="UP000215374">
    <property type="component" value="Chromosome 1"/>
</dbReference>
<dbReference type="PANTHER" id="PTHR42852:SF6">
    <property type="entry name" value="THIOL:DISULFIDE INTERCHANGE PROTEIN DSBE"/>
    <property type="match status" value="1"/>
</dbReference>
<evidence type="ECO:0000256" key="2">
    <source>
        <dbReference type="ARBA" id="ARBA00022748"/>
    </source>
</evidence>
<dbReference type="PROSITE" id="PS00194">
    <property type="entry name" value="THIOREDOXIN_1"/>
    <property type="match status" value="1"/>
</dbReference>
<dbReference type="GO" id="GO:0016491">
    <property type="term" value="F:oxidoreductase activity"/>
    <property type="evidence" value="ECO:0007669"/>
    <property type="project" value="InterPro"/>
</dbReference>
<dbReference type="SUPFAM" id="SSF52833">
    <property type="entry name" value="Thioredoxin-like"/>
    <property type="match status" value="1"/>
</dbReference>
<keyword evidence="8" id="KW-0413">Isomerase</keyword>
<comment type="subcellular location">
    <subcellularLocation>
        <location evidence="1">Cell envelope</location>
    </subcellularLocation>
</comment>
<name>A0A076NKH1_9CORY</name>
<dbReference type="PROSITE" id="PS51352">
    <property type="entry name" value="THIOREDOXIN_2"/>
    <property type="match status" value="1"/>
</dbReference>
<gene>
    <name evidence="8" type="primary">cycY</name>
    <name evidence="7" type="ORF">CIMIT_00950</name>
    <name evidence="8" type="ORF">SAMEA4535761_00256</name>
</gene>
<evidence type="ECO:0000313" key="10">
    <source>
        <dbReference type="Proteomes" id="UP000215374"/>
    </source>
</evidence>
<feature type="domain" description="Thioredoxin" evidence="6">
    <location>
        <begin position="42"/>
        <end position="190"/>
    </location>
</feature>
<dbReference type="InterPro" id="IPR000866">
    <property type="entry name" value="AhpC/TSA"/>
</dbReference>
<dbReference type="GO" id="GO:0017004">
    <property type="term" value="P:cytochrome complex assembly"/>
    <property type="evidence" value="ECO:0007669"/>
    <property type="project" value="UniProtKB-KW"/>
</dbReference>
<dbReference type="RefSeq" id="WP_038587863.1">
    <property type="nucleotide sequence ID" value="NZ_CP009211.1"/>
</dbReference>
<dbReference type="PROSITE" id="PS51257">
    <property type="entry name" value="PROKAR_LIPOPROTEIN"/>
    <property type="match status" value="1"/>
</dbReference>
<evidence type="ECO:0000313" key="9">
    <source>
        <dbReference type="Proteomes" id="UP000028780"/>
    </source>
</evidence>
<evidence type="ECO:0000313" key="7">
    <source>
        <dbReference type="EMBL" id="AIJ32671.1"/>
    </source>
</evidence>
<evidence type="ECO:0000259" key="6">
    <source>
        <dbReference type="PROSITE" id="PS51352"/>
    </source>
</evidence>
<reference evidence="7 9" key="1">
    <citation type="submission" date="2014-08" db="EMBL/GenBank/DDBJ databases">
        <title>Complete genome sequence of Corynebacterium imitans DSM 44264, isolated from a five-month-old boy with suspected pharyngeal diphtheria.</title>
        <authorList>
            <person name="Mollmann S."/>
            <person name="Albersmeier A."/>
            <person name="Ruckert C."/>
            <person name="Tauch A."/>
        </authorList>
    </citation>
    <scope>NUCLEOTIDE SEQUENCE [LARGE SCALE GENOMIC DNA]</scope>
    <source>
        <strain evidence="7 9">DSM 44264</strain>
    </source>
</reference>
<keyword evidence="3" id="KW-0812">Transmembrane</keyword>
<keyword evidence="3" id="KW-0735">Signal-anchor</keyword>
<dbReference type="eggNOG" id="COG0526">
    <property type="taxonomic scope" value="Bacteria"/>
</dbReference>
<dbReference type="EMBL" id="CP009211">
    <property type="protein sequence ID" value="AIJ32671.1"/>
    <property type="molecule type" value="Genomic_DNA"/>
</dbReference>
<evidence type="ECO:0000256" key="1">
    <source>
        <dbReference type="ARBA" id="ARBA00004196"/>
    </source>
</evidence>
<dbReference type="Pfam" id="PF00578">
    <property type="entry name" value="AhpC-TSA"/>
    <property type="match status" value="1"/>
</dbReference>
<protein>
    <submittedName>
        <fullName evidence="8">Thiol-disulfide isomerase</fullName>
    </submittedName>
</protein>
<dbReference type="GO" id="GO:0016853">
    <property type="term" value="F:isomerase activity"/>
    <property type="evidence" value="ECO:0007669"/>
    <property type="project" value="UniProtKB-KW"/>
</dbReference>
<sequence length="193" mass="20023">MKKTVWASVIGAIVVACALVAGALFLLRPAETGEVDGGEDVASRSEEAPVAERPDCVAGGVGGVELPCLGGAEVPGEHKPVTVVNVWAWWCEPCRAELPVLERYADNHPDYDVVGVHADANAANGAAFLNDIGVELSSYQDDSNAFAGTLGLPGVVPITVVFRDGQKIGALAKAFETEEELARAVEEVLAGNA</sequence>
<dbReference type="Gene3D" id="3.40.30.10">
    <property type="entry name" value="Glutaredoxin"/>
    <property type="match status" value="1"/>
</dbReference>
<dbReference type="Proteomes" id="UP000028780">
    <property type="component" value="Chromosome"/>
</dbReference>
<dbReference type="GO" id="GO:0030313">
    <property type="term" value="C:cell envelope"/>
    <property type="evidence" value="ECO:0007669"/>
    <property type="project" value="UniProtKB-SubCell"/>
</dbReference>
<proteinExistence type="predicted"/>
<dbReference type="STRING" id="156978.CIMIT_00950"/>
<evidence type="ECO:0000256" key="5">
    <source>
        <dbReference type="ARBA" id="ARBA00023284"/>
    </source>
</evidence>
<dbReference type="EMBL" id="LT906467">
    <property type="protein sequence ID" value="SNV55532.1"/>
    <property type="molecule type" value="Genomic_DNA"/>
</dbReference>
<dbReference type="HOGENOM" id="CLU_042529_6_1_11"/>
<accession>A0A076NKH1</accession>
<dbReference type="AlphaFoldDB" id="A0A076NKH1"/>
<dbReference type="CDD" id="cd02966">
    <property type="entry name" value="TlpA_like_family"/>
    <property type="match status" value="1"/>
</dbReference>
<evidence type="ECO:0000256" key="3">
    <source>
        <dbReference type="ARBA" id="ARBA00022968"/>
    </source>
</evidence>
<dbReference type="GO" id="GO:0016209">
    <property type="term" value="F:antioxidant activity"/>
    <property type="evidence" value="ECO:0007669"/>
    <property type="project" value="InterPro"/>
</dbReference>
<dbReference type="PANTHER" id="PTHR42852">
    <property type="entry name" value="THIOL:DISULFIDE INTERCHANGE PROTEIN DSBE"/>
    <property type="match status" value="1"/>
</dbReference>
<dbReference type="InterPro" id="IPR036249">
    <property type="entry name" value="Thioredoxin-like_sf"/>
</dbReference>
<dbReference type="InterPro" id="IPR013766">
    <property type="entry name" value="Thioredoxin_domain"/>
</dbReference>
<organism evidence="7 9">
    <name type="scientific">Corynebacterium imitans</name>
    <dbReference type="NCBI Taxonomy" id="156978"/>
    <lineage>
        <taxon>Bacteria</taxon>
        <taxon>Bacillati</taxon>
        <taxon>Actinomycetota</taxon>
        <taxon>Actinomycetes</taxon>
        <taxon>Mycobacteriales</taxon>
        <taxon>Corynebacteriaceae</taxon>
        <taxon>Corynebacterium</taxon>
    </lineage>
</organism>
<reference evidence="8 10" key="2">
    <citation type="submission" date="2017-06" db="EMBL/GenBank/DDBJ databases">
        <authorList>
            <consortium name="Pathogen Informatics"/>
        </authorList>
    </citation>
    <scope>NUCLEOTIDE SEQUENCE [LARGE SCALE GENOMIC DNA]</scope>
    <source>
        <strain evidence="8 10">NCTC13015</strain>
    </source>
</reference>
<keyword evidence="5" id="KW-0676">Redox-active center</keyword>
<dbReference type="OrthoDB" id="9796554at2"/>
<keyword evidence="2" id="KW-0201">Cytochrome c-type biogenesis</keyword>
<dbReference type="KEGG" id="cii:CIMIT_00950"/>
<dbReference type="InterPro" id="IPR050553">
    <property type="entry name" value="Thioredoxin_ResA/DsbE_sf"/>
</dbReference>
<evidence type="ECO:0000313" key="8">
    <source>
        <dbReference type="EMBL" id="SNV55532.1"/>
    </source>
</evidence>
<dbReference type="InterPro" id="IPR017937">
    <property type="entry name" value="Thioredoxin_CS"/>
</dbReference>